<proteinExistence type="predicted"/>
<dbReference type="AlphaFoldDB" id="K8EPY4"/>
<gene>
    <name evidence="1" type="ordered locus">Bathy15g00190</name>
</gene>
<dbReference type="KEGG" id="bpg:Bathy15g00190"/>
<dbReference type="RefSeq" id="XP_007508898.1">
    <property type="nucleotide sequence ID" value="XM_007508836.1"/>
</dbReference>
<accession>K8EPY4</accession>
<evidence type="ECO:0000313" key="2">
    <source>
        <dbReference type="Proteomes" id="UP000198341"/>
    </source>
</evidence>
<keyword evidence="2" id="KW-1185">Reference proteome</keyword>
<reference evidence="1 2" key="1">
    <citation type="submission" date="2011-10" db="EMBL/GenBank/DDBJ databases">
        <authorList>
            <person name="Genoscope - CEA"/>
        </authorList>
    </citation>
    <scope>NUCLEOTIDE SEQUENCE [LARGE SCALE GENOMIC DNA]</scope>
    <source>
        <strain evidence="1 2">RCC 1105</strain>
    </source>
</reference>
<organism evidence="1 2">
    <name type="scientific">Bathycoccus prasinos</name>
    <dbReference type="NCBI Taxonomy" id="41875"/>
    <lineage>
        <taxon>Eukaryota</taxon>
        <taxon>Viridiplantae</taxon>
        <taxon>Chlorophyta</taxon>
        <taxon>Mamiellophyceae</taxon>
        <taxon>Mamiellales</taxon>
        <taxon>Bathycoccaceae</taxon>
        <taxon>Bathycoccus</taxon>
    </lineage>
</organism>
<name>K8EPY4_9CHLO</name>
<dbReference type="OrthoDB" id="498014at2759"/>
<evidence type="ECO:0000313" key="1">
    <source>
        <dbReference type="EMBL" id="CCO19984.1"/>
    </source>
</evidence>
<dbReference type="EMBL" id="FO082264">
    <property type="protein sequence ID" value="CCO19984.1"/>
    <property type="molecule type" value="Genomic_DNA"/>
</dbReference>
<dbReference type="GeneID" id="19011419"/>
<sequence length="166" mass="18694">MICCYHHQRVLSLVATTTTTTTTHTSSSVRRFGRRPILRTTTTTSTTTFLRATKKDSIDWDEQNDRFKAERIFDQCLGAIADGDEEMLESCLLQIESDKKVQKLSKKLEQAAPDVFWKKKVKEIAAARIVDDCMSAILSGDASEIDGCMVELENEDSMEYLEGSSK</sequence>
<protein>
    <submittedName>
        <fullName evidence="1">Uncharacterized protein</fullName>
    </submittedName>
</protein>
<dbReference type="Proteomes" id="UP000198341">
    <property type="component" value="Chromosome 15"/>
</dbReference>